<dbReference type="Gene3D" id="2.60.120.260">
    <property type="entry name" value="Galactose-binding domain-like"/>
    <property type="match status" value="1"/>
</dbReference>
<evidence type="ECO:0000256" key="1">
    <source>
        <dbReference type="ARBA" id="ARBA00007401"/>
    </source>
</evidence>
<evidence type="ECO:0000259" key="2">
    <source>
        <dbReference type="Pfam" id="PF02837"/>
    </source>
</evidence>
<evidence type="ECO:0000313" key="3">
    <source>
        <dbReference type="EMBL" id="TKA29110.1"/>
    </source>
</evidence>
<organism evidence="3 4">
    <name type="scientific">Cryomyces minteri</name>
    <dbReference type="NCBI Taxonomy" id="331657"/>
    <lineage>
        <taxon>Eukaryota</taxon>
        <taxon>Fungi</taxon>
        <taxon>Dikarya</taxon>
        <taxon>Ascomycota</taxon>
        <taxon>Pezizomycotina</taxon>
        <taxon>Dothideomycetes</taxon>
        <taxon>Dothideomycetes incertae sedis</taxon>
        <taxon>Cryomyces</taxon>
    </lineage>
</organism>
<feature type="domain" description="Glycosyl hydrolases family 2 sugar binding" evidence="2">
    <location>
        <begin position="8"/>
        <end position="80"/>
    </location>
</feature>
<dbReference type="GO" id="GO:0005975">
    <property type="term" value="P:carbohydrate metabolic process"/>
    <property type="evidence" value="ECO:0007669"/>
    <property type="project" value="InterPro"/>
</dbReference>
<feature type="non-terminal residue" evidence="3">
    <location>
        <position position="1"/>
    </location>
</feature>
<dbReference type="InterPro" id="IPR008979">
    <property type="entry name" value="Galactose-bd-like_sf"/>
</dbReference>
<dbReference type="InterPro" id="IPR051913">
    <property type="entry name" value="GH2_Domain-Containing"/>
</dbReference>
<dbReference type="InterPro" id="IPR006104">
    <property type="entry name" value="Glyco_hydro_2_N"/>
</dbReference>
<feature type="non-terminal residue" evidence="3">
    <location>
        <position position="110"/>
    </location>
</feature>
<dbReference type="STRING" id="331657.A0A4U0U2B3"/>
<dbReference type="OrthoDB" id="408320at2759"/>
<dbReference type="PANTHER" id="PTHR42732">
    <property type="entry name" value="BETA-GALACTOSIDASE"/>
    <property type="match status" value="1"/>
</dbReference>
<keyword evidence="4" id="KW-1185">Reference proteome</keyword>
<name>A0A4U0U2B3_9PEZI</name>
<accession>A0A4U0U2B3</accession>
<evidence type="ECO:0000313" key="4">
    <source>
        <dbReference type="Proteomes" id="UP000308768"/>
    </source>
</evidence>
<proteinExistence type="inferred from homology"/>
<sequence length="110" mass="12427">IQGNYTLYSWYSTHFKVPSNWTSQRVLLNFGAVDYEATVFINGHNATFHRGGYFAFTVDVTDYLSSSGANELLVFVHDPTDSDPYVIPIGKQTLHPSHIFYTPCSGIWQS</sequence>
<dbReference type="AlphaFoldDB" id="A0A4U0U2B3"/>
<dbReference type="EMBL" id="NAJN01004040">
    <property type="protein sequence ID" value="TKA29110.1"/>
    <property type="molecule type" value="Genomic_DNA"/>
</dbReference>
<gene>
    <name evidence="3" type="ORF">B0A49_13783</name>
</gene>
<dbReference type="PANTHER" id="PTHR42732:SF2">
    <property type="entry name" value="BETA-MANNOSIDASE"/>
    <property type="match status" value="1"/>
</dbReference>
<reference evidence="3 4" key="1">
    <citation type="submission" date="2017-03" db="EMBL/GenBank/DDBJ databases">
        <title>Genomes of endolithic fungi from Antarctica.</title>
        <authorList>
            <person name="Coleine C."/>
            <person name="Masonjones S."/>
            <person name="Stajich J.E."/>
        </authorList>
    </citation>
    <scope>NUCLEOTIDE SEQUENCE [LARGE SCALE GENOMIC DNA]</scope>
    <source>
        <strain evidence="3 4">CCFEE 5187</strain>
    </source>
</reference>
<dbReference type="SUPFAM" id="SSF49785">
    <property type="entry name" value="Galactose-binding domain-like"/>
    <property type="match status" value="1"/>
</dbReference>
<dbReference type="Pfam" id="PF02837">
    <property type="entry name" value="Glyco_hydro_2_N"/>
    <property type="match status" value="1"/>
</dbReference>
<comment type="similarity">
    <text evidence="1">Belongs to the glycosyl hydrolase 2 family.</text>
</comment>
<dbReference type="Proteomes" id="UP000308768">
    <property type="component" value="Unassembled WGS sequence"/>
</dbReference>
<dbReference type="GO" id="GO:0004553">
    <property type="term" value="F:hydrolase activity, hydrolyzing O-glycosyl compounds"/>
    <property type="evidence" value="ECO:0007669"/>
    <property type="project" value="InterPro"/>
</dbReference>
<protein>
    <recommendedName>
        <fullName evidence="2">Glycosyl hydrolases family 2 sugar binding domain-containing protein</fullName>
    </recommendedName>
</protein>
<comment type="caution">
    <text evidence="3">The sequence shown here is derived from an EMBL/GenBank/DDBJ whole genome shotgun (WGS) entry which is preliminary data.</text>
</comment>